<dbReference type="STRING" id="112903.SAMN04490178_101304"/>
<dbReference type="EMBL" id="FODY01000001">
    <property type="protein sequence ID" value="SEO35743.1"/>
    <property type="molecule type" value="Genomic_DNA"/>
</dbReference>
<name>A0A1H8P2H7_9FIRM</name>
<dbReference type="PIRSF" id="PIRSF021377">
    <property type="entry name" value="YtfJ"/>
    <property type="match status" value="1"/>
</dbReference>
<evidence type="ECO:0000313" key="2">
    <source>
        <dbReference type="Proteomes" id="UP000198847"/>
    </source>
</evidence>
<dbReference type="NCBIfam" id="TIGR02874">
    <property type="entry name" value="spore_ytfJ"/>
    <property type="match status" value="1"/>
</dbReference>
<gene>
    <name evidence="1" type="ORF">SAMN04490178_101304</name>
</gene>
<evidence type="ECO:0000313" key="1">
    <source>
        <dbReference type="EMBL" id="SEO35743.1"/>
    </source>
</evidence>
<protein>
    <submittedName>
        <fullName evidence="1">Sporulation protein YtfJ</fullName>
    </submittedName>
</protein>
<dbReference type="Pfam" id="PF09579">
    <property type="entry name" value="Spore_YtfJ"/>
    <property type="match status" value="1"/>
</dbReference>
<sequence>MKTAMASIKEMVDVNTIVGDPVETPDGTVIIPISRVTFGFAAGGGDYEPEEVESNEVVQSFGGGSGAGVSVKPVGFLVCSPVNGVRFMPVDGDLLLDRVIDMVPKVLNKLQEMIQDKEEDKQLDALAETAETQYKHQEQRV</sequence>
<dbReference type="PANTHER" id="PTHR39162">
    <property type="entry name" value="GLL3345 PROTEIN"/>
    <property type="match status" value="1"/>
</dbReference>
<dbReference type="AlphaFoldDB" id="A0A1H8P2H7"/>
<keyword evidence="2" id="KW-1185">Reference proteome</keyword>
<organism evidence="1 2">
    <name type="scientific">Propionispora vibrioides</name>
    <dbReference type="NCBI Taxonomy" id="112903"/>
    <lineage>
        <taxon>Bacteria</taxon>
        <taxon>Bacillati</taxon>
        <taxon>Bacillota</taxon>
        <taxon>Negativicutes</taxon>
        <taxon>Selenomonadales</taxon>
        <taxon>Sporomusaceae</taxon>
        <taxon>Propionispora</taxon>
    </lineage>
</organism>
<proteinExistence type="predicted"/>
<dbReference type="Proteomes" id="UP000198847">
    <property type="component" value="Unassembled WGS sequence"/>
</dbReference>
<dbReference type="PANTHER" id="PTHR39162:SF1">
    <property type="entry name" value="SPORULATION PROTEIN YTFJ"/>
    <property type="match status" value="1"/>
</dbReference>
<reference evidence="1 2" key="1">
    <citation type="submission" date="2016-10" db="EMBL/GenBank/DDBJ databases">
        <authorList>
            <person name="de Groot N.N."/>
        </authorList>
    </citation>
    <scope>NUCLEOTIDE SEQUENCE [LARGE SCALE GENOMIC DNA]</scope>
    <source>
        <strain evidence="1 2">DSM 13305</strain>
    </source>
</reference>
<dbReference type="InterPro" id="IPR014229">
    <property type="entry name" value="Spore_YtfJ"/>
</dbReference>
<accession>A0A1H8P2H7</accession>